<comment type="caution">
    <text evidence="1">The sequence shown here is derived from an EMBL/GenBank/DDBJ whole genome shotgun (WGS) entry which is preliminary data.</text>
</comment>
<sequence length="31" mass="3607">LGGWVIQGIFSYKDWKKILSKRNKDDQGRGI</sequence>
<gene>
    <name evidence="1" type="ORF">S03H2_21460</name>
</gene>
<name>X1GT65_9ZZZZ</name>
<accession>X1GT65</accession>
<proteinExistence type="predicted"/>
<reference evidence="1" key="1">
    <citation type="journal article" date="2014" name="Front. Microbiol.">
        <title>High frequency of phylogenetically diverse reductive dehalogenase-homologous genes in deep subseafloor sedimentary metagenomes.</title>
        <authorList>
            <person name="Kawai M."/>
            <person name="Futagami T."/>
            <person name="Toyoda A."/>
            <person name="Takaki Y."/>
            <person name="Nishi S."/>
            <person name="Hori S."/>
            <person name="Arai W."/>
            <person name="Tsubouchi T."/>
            <person name="Morono Y."/>
            <person name="Uchiyama I."/>
            <person name="Ito T."/>
            <person name="Fujiyama A."/>
            <person name="Inagaki F."/>
            <person name="Takami H."/>
        </authorList>
    </citation>
    <scope>NUCLEOTIDE SEQUENCE</scope>
    <source>
        <strain evidence="1">Expedition CK06-06</strain>
    </source>
</reference>
<organism evidence="1">
    <name type="scientific">marine sediment metagenome</name>
    <dbReference type="NCBI Taxonomy" id="412755"/>
    <lineage>
        <taxon>unclassified sequences</taxon>
        <taxon>metagenomes</taxon>
        <taxon>ecological metagenomes</taxon>
    </lineage>
</organism>
<protein>
    <submittedName>
        <fullName evidence="1">Uncharacterized protein</fullName>
    </submittedName>
</protein>
<dbReference type="EMBL" id="BARU01011428">
    <property type="protein sequence ID" value="GAH44809.1"/>
    <property type="molecule type" value="Genomic_DNA"/>
</dbReference>
<evidence type="ECO:0000313" key="1">
    <source>
        <dbReference type="EMBL" id="GAH44809.1"/>
    </source>
</evidence>
<dbReference type="AlphaFoldDB" id="X1GT65"/>
<feature type="non-terminal residue" evidence="1">
    <location>
        <position position="1"/>
    </location>
</feature>